<dbReference type="EMBL" id="JBHUHX010000004">
    <property type="protein sequence ID" value="MFD2110594.1"/>
    <property type="molecule type" value="Genomic_DNA"/>
</dbReference>
<evidence type="ECO:0000259" key="2">
    <source>
        <dbReference type="Pfam" id="PF01571"/>
    </source>
</evidence>
<proteinExistence type="predicted"/>
<accession>A0ABW4Y4J3</accession>
<reference evidence="4" key="1">
    <citation type="journal article" date="2019" name="Int. J. Syst. Evol. Microbiol.">
        <title>The Global Catalogue of Microorganisms (GCM) 10K type strain sequencing project: providing services to taxonomists for standard genome sequencing and annotation.</title>
        <authorList>
            <consortium name="The Broad Institute Genomics Platform"/>
            <consortium name="The Broad Institute Genome Sequencing Center for Infectious Disease"/>
            <person name="Wu L."/>
            <person name="Ma J."/>
        </authorList>
    </citation>
    <scope>NUCLEOTIDE SEQUENCE [LARGE SCALE GENOMIC DNA]</scope>
    <source>
        <strain evidence="4">KACC 12597</strain>
    </source>
</reference>
<name>A0ABW4Y4J3_9GAMM</name>
<dbReference type="Gene3D" id="3.30.70.1630">
    <property type="match status" value="1"/>
</dbReference>
<dbReference type="SUPFAM" id="SSF103025">
    <property type="entry name" value="Folate-binding domain"/>
    <property type="match status" value="1"/>
</dbReference>
<dbReference type="NCBIfam" id="TIGR03317">
    <property type="entry name" value="ygfZ_signature"/>
    <property type="match status" value="1"/>
</dbReference>
<dbReference type="Pfam" id="PF01571">
    <property type="entry name" value="GCV_T"/>
    <property type="match status" value="1"/>
</dbReference>
<evidence type="ECO:0000313" key="4">
    <source>
        <dbReference type="Proteomes" id="UP001597337"/>
    </source>
</evidence>
<comment type="caution">
    <text evidence="3">The sequence shown here is derived from an EMBL/GenBank/DDBJ whole genome shotgun (WGS) entry which is preliminary data.</text>
</comment>
<feature type="compositionally biased region" description="Pro residues" evidence="1">
    <location>
        <begin position="324"/>
        <end position="334"/>
    </location>
</feature>
<evidence type="ECO:0000256" key="1">
    <source>
        <dbReference type="SAM" id="MobiDB-lite"/>
    </source>
</evidence>
<sequence>MMKQWQAFLAEQPRERDASPGGNCQLIDLTHLGLVAIQGADAEAFLQGQLTNDIRELSPTRSQLSGHCSNKGRLLALFRMIRRDDTFYLQIPAERVPDILKRLSIFVLRSKVTLADASETCIRIGLAGEDAPRRLADQDLPVPEMENDVTAADGITLIRIPGDVPRFEILGPFDPMRQLWERLSDQSGVANADTWRRLDIQAGLPNVYSETAETFIPQMLNLQHIDGVSFNKGCYTGQEVVARMQFLGKLKRRMYLAEADLPAQPKPGDELYASSSTSQQGNGWIVDAAPLSEGRFALLAVAEIAAAESGETRLGHDGPTLQLQPPPYGFPSKD</sequence>
<feature type="region of interest" description="Disordered" evidence="1">
    <location>
        <begin position="310"/>
        <end position="334"/>
    </location>
</feature>
<evidence type="ECO:0000313" key="3">
    <source>
        <dbReference type="EMBL" id="MFD2110594.1"/>
    </source>
</evidence>
<organism evidence="3 4">
    <name type="scientific">Thiorhodococcus fuscus</name>
    <dbReference type="NCBI Taxonomy" id="527200"/>
    <lineage>
        <taxon>Bacteria</taxon>
        <taxon>Pseudomonadati</taxon>
        <taxon>Pseudomonadota</taxon>
        <taxon>Gammaproteobacteria</taxon>
        <taxon>Chromatiales</taxon>
        <taxon>Chromatiaceae</taxon>
        <taxon>Thiorhodococcus</taxon>
    </lineage>
</organism>
<dbReference type="RefSeq" id="WP_386022412.1">
    <property type="nucleotide sequence ID" value="NZ_JBHUHX010000004.1"/>
</dbReference>
<gene>
    <name evidence="3" type="ORF">ACFSJC_01920</name>
</gene>
<dbReference type="Proteomes" id="UP001597337">
    <property type="component" value="Unassembled WGS sequence"/>
</dbReference>
<protein>
    <submittedName>
        <fullName evidence="3">YgfZ/GcvT domain-containing protein</fullName>
    </submittedName>
</protein>
<keyword evidence="4" id="KW-1185">Reference proteome</keyword>
<dbReference type="Gene3D" id="2.40.30.160">
    <property type="match status" value="1"/>
</dbReference>
<dbReference type="InterPro" id="IPR029043">
    <property type="entry name" value="GcvT/YgfZ_C"/>
</dbReference>
<dbReference type="SUPFAM" id="SSF101790">
    <property type="entry name" value="Aminomethyltransferase beta-barrel domain"/>
    <property type="match status" value="1"/>
</dbReference>
<dbReference type="PANTHER" id="PTHR22602:SF0">
    <property type="entry name" value="TRANSFERASE CAF17, MITOCHONDRIAL-RELATED"/>
    <property type="match status" value="1"/>
</dbReference>
<dbReference type="InterPro" id="IPR006222">
    <property type="entry name" value="GCVT_N"/>
</dbReference>
<dbReference type="InterPro" id="IPR017703">
    <property type="entry name" value="YgfZ/GCV_T_CS"/>
</dbReference>
<dbReference type="Gene3D" id="3.30.70.1400">
    <property type="entry name" value="Aminomethyltransferase beta-barrel domains"/>
    <property type="match status" value="1"/>
</dbReference>
<feature type="domain" description="GCVT N-terminal" evidence="2">
    <location>
        <begin position="23"/>
        <end position="136"/>
    </location>
</feature>
<dbReference type="PANTHER" id="PTHR22602">
    <property type="entry name" value="TRANSFERASE CAF17, MITOCHONDRIAL-RELATED"/>
    <property type="match status" value="1"/>
</dbReference>
<dbReference type="InterPro" id="IPR045179">
    <property type="entry name" value="YgfZ/GcvT"/>
</dbReference>